<evidence type="ECO:0000256" key="1">
    <source>
        <dbReference type="ARBA" id="ARBA00004167"/>
    </source>
</evidence>
<evidence type="ECO:0000256" key="4">
    <source>
        <dbReference type="ARBA" id="ARBA00023136"/>
    </source>
</evidence>
<dbReference type="GO" id="GO:0005886">
    <property type="term" value="C:plasma membrane"/>
    <property type="evidence" value="ECO:0007669"/>
    <property type="project" value="UniProtKB-SubCell"/>
</dbReference>
<organism evidence="7 8">
    <name type="scientific">Pleionea litopenaei</name>
    <dbReference type="NCBI Taxonomy" id="3070815"/>
    <lineage>
        <taxon>Bacteria</taxon>
        <taxon>Pseudomonadati</taxon>
        <taxon>Pseudomonadota</taxon>
        <taxon>Gammaproteobacteria</taxon>
        <taxon>Oceanospirillales</taxon>
        <taxon>Pleioneaceae</taxon>
        <taxon>Pleionea</taxon>
    </lineage>
</organism>
<comment type="similarity">
    <text evidence="5">Belongs to the TonB family.</text>
</comment>
<reference evidence="7 8" key="1">
    <citation type="submission" date="2023-08" db="EMBL/GenBank/DDBJ databases">
        <title>Pleionea litopenaei sp. nov., isolated from stomach of juvenile Litopenaeus vannamei.</title>
        <authorList>
            <person name="Rho A.M."/>
            <person name="Hwang C.Y."/>
        </authorList>
    </citation>
    <scope>NUCLEOTIDE SEQUENCE [LARGE SCALE GENOMIC DNA]</scope>
    <source>
        <strain evidence="7 8">HL-JVS1</strain>
    </source>
</reference>
<dbReference type="Pfam" id="PF03544">
    <property type="entry name" value="TonB_C"/>
    <property type="match status" value="1"/>
</dbReference>
<accession>A0AA51RWI8</accession>
<keyword evidence="3" id="KW-1133">Transmembrane helix</keyword>
<dbReference type="PRINTS" id="PR01374">
    <property type="entry name" value="TONBPROTEIN"/>
</dbReference>
<gene>
    <name evidence="7" type="ORF">Q9312_08565</name>
</gene>
<dbReference type="InterPro" id="IPR006260">
    <property type="entry name" value="TonB/TolA_C"/>
</dbReference>
<name>A0AA51RWI8_9GAMM</name>
<keyword evidence="4" id="KW-0472">Membrane</keyword>
<dbReference type="NCBIfam" id="TIGR01352">
    <property type="entry name" value="tonB_Cterm"/>
    <property type="match status" value="1"/>
</dbReference>
<dbReference type="Gene3D" id="3.30.2420.10">
    <property type="entry name" value="TonB"/>
    <property type="match status" value="1"/>
</dbReference>
<evidence type="ECO:0000256" key="2">
    <source>
        <dbReference type="ARBA" id="ARBA00022692"/>
    </source>
</evidence>
<dbReference type="GO" id="GO:0015031">
    <property type="term" value="P:protein transport"/>
    <property type="evidence" value="ECO:0007669"/>
    <property type="project" value="UniProtKB-UniRule"/>
</dbReference>
<protein>
    <recommendedName>
        <fullName evidence="5">Protein TonB</fullName>
    </recommendedName>
</protein>
<dbReference type="KEGG" id="plei:Q9312_08565"/>
<dbReference type="GO" id="GO:0031992">
    <property type="term" value="F:energy transducer activity"/>
    <property type="evidence" value="ECO:0007669"/>
    <property type="project" value="InterPro"/>
</dbReference>
<evidence type="ECO:0000313" key="7">
    <source>
        <dbReference type="EMBL" id="WMS88953.1"/>
    </source>
</evidence>
<keyword evidence="5" id="KW-0813">Transport</keyword>
<sequence>MKLAFLTLLSLLLLSCASKPTYEYREAPSIDASSMTAAIPVKLDNLQYPKKAARNGVEGWVYFEFELNESGEPRNIKVLDSHPEYIFVREATKSIRKWQFKKFPGIEKYRYLLEFKIAN</sequence>
<feature type="domain" description="TonB C-terminal" evidence="6">
    <location>
        <begin position="33"/>
        <end position="119"/>
    </location>
</feature>
<dbReference type="AlphaFoldDB" id="A0AA51RWI8"/>
<dbReference type="Proteomes" id="UP001239782">
    <property type="component" value="Chromosome"/>
</dbReference>
<dbReference type="PROSITE" id="PS52015">
    <property type="entry name" value="TONB_CTD"/>
    <property type="match status" value="1"/>
</dbReference>
<keyword evidence="8" id="KW-1185">Reference proteome</keyword>
<dbReference type="GO" id="GO:0015891">
    <property type="term" value="P:siderophore transport"/>
    <property type="evidence" value="ECO:0007669"/>
    <property type="project" value="InterPro"/>
</dbReference>
<proteinExistence type="inferred from homology"/>
<comment type="subcellular location">
    <subcellularLocation>
        <location evidence="5">Cell inner membrane</location>
        <topology evidence="5">Single-pass membrane protein</topology>
        <orientation evidence="5">Periplasmic side</orientation>
    </subcellularLocation>
    <subcellularLocation>
        <location evidence="1">Membrane</location>
        <topology evidence="1">Single-pass membrane protein</topology>
    </subcellularLocation>
</comment>
<keyword evidence="5" id="KW-0653">Protein transport</keyword>
<keyword evidence="5" id="KW-0997">Cell inner membrane</keyword>
<dbReference type="GO" id="GO:0030288">
    <property type="term" value="C:outer membrane-bounded periplasmic space"/>
    <property type="evidence" value="ECO:0007669"/>
    <property type="project" value="InterPro"/>
</dbReference>
<dbReference type="PROSITE" id="PS51257">
    <property type="entry name" value="PROKAR_LIPOPROTEIN"/>
    <property type="match status" value="1"/>
</dbReference>
<dbReference type="InterPro" id="IPR037682">
    <property type="entry name" value="TonB_C"/>
</dbReference>
<evidence type="ECO:0000256" key="3">
    <source>
        <dbReference type="ARBA" id="ARBA00022989"/>
    </source>
</evidence>
<dbReference type="RefSeq" id="WP_309204172.1">
    <property type="nucleotide sequence ID" value="NZ_CP133548.1"/>
</dbReference>
<dbReference type="EMBL" id="CP133548">
    <property type="protein sequence ID" value="WMS88953.1"/>
    <property type="molecule type" value="Genomic_DNA"/>
</dbReference>
<evidence type="ECO:0000259" key="6">
    <source>
        <dbReference type="PROSITE" id="PS52015"/>
    </source>
</evidence>
<dbReference type="InterPro" id="IPR003538">
    <property type="entry name" value="TonB"/>
</dbReference>
<dbReference type="SUPFAM" id="SSF74653">
    <property type="entry name" value="TolA/TonB C-terminal domain"/>
    <property type="match status" value="1"/>
</dbReference>
<keyword evidence="5" id="KW-1003">Cell membrane</keyword>
<dbReference type="GO" id="GO:0055085">
    <property type="term" value="P:transmembrane transport"/>
    <property type="evidence" value="ECO:0007669"/>
    <property type="project" value="InterPro"/>
</dbReference>
<keyword evidence="5" id="KW-0735">Signal-anchor</keyword>
<evidence type="ECO:0000256" key="5">
    <source>
        <dbReference type="RuleBase" id="RU362123"/>
    </source>
</evidence>
<comment type="function">
    <text evidence="5">Interacts with outer membrane receptor proteins that carry out high-affinity binding and energy dependent uptake into the periplasmic space of specific substrates. It could act to transduce energy from the cytoplasmic membrane to specific energy-requiring processes in the outer membrane, resulting in the release into the periplasm of ligands bound by these outer membrane proteins.</text>
</comment>
<evidence type="ECO:0000313" key="8">
    <source>
        <dbReference type="Proteomes" id="UP001239782"/>
    </source>
</evidence>
<keyword evidence="2" id="KW-0812">Transmembrane</keyword>